<dbReference type="AlphaFoldDB" id="A0AAV4H4Q5"/>
<proteinExistence type="predicted"/>
<organism evidence="1 2">
    <name type="scientific">Elysia marginata</name>
    <dbReference type="NCBI Taxonomy" id="1093978"/>
    <lineage>
        <taxon>Eukaryota</taxon>
        <taxon>Metazoa</taxon>
        <taxon>Spiralia</taxon>
        <taxon>Lophotrochozoa</taxon>
        <taxon>Mollusca</taxon>
        <taxon>Gastropoda</taxon>
        <taxon>Heterobranchia</taxon>
        <taxon>Euthyneura</taxon>
        <taxon>Panpulmonata</taxon>
        <taxon>Sacoglossa</taxon>
        <taxon>Placobranchoidea</taxon>
        <taxon>Plakobranchidae</taxon>
        <taxon>Elysia</taxon>
    </lineage>
</organism>
<comment type="caution">
    <text evidence="1">The sequence shown here is derived from an EMBL/GenBank/DDBJ whole genome shotgun (WGS) entry which is preliminary data.</text>
</comment>
<gene>
    <name evidence="1" type="ORF">ElyMa_000885600</name>
</gene>
<name>A0AAV4H4Q5_9GAST</name>
<sequence length="93" mass="10324">MILQPTTNLYIKSFNDYQHEPSLGSAHSQSVSWPQGVLATTATGHSRCYLPDPSIGQWTLSPVSDAYVYMYFSLITTVRTTGMRGTSSTCREK</sequence>
<accession>A0AAV4H4Q5</accession>
<protein>
    <submittedName>
        <fullName evidence="1">Uncharacterized protein</fullName>
    </submittedName>
</protein>
<evidence type="ECO:0000313" key="2">
    <source>
        <dbReference type="Proteomes" id="UP000762676"/>
    </source>
</evidence>
<evidence type="ECO:0000313" key="1">
    <source>
        <dbReference type="EMBL" id="GFR93177.1"/>
    </source>
</evidence>
<reference evidence="1 2" key="1">
    <citation type="journal article" date="2021" name="Elife">
        <title>Chloroplast acquisition without the gene transfer in kleptoplastic sea slugs, Plakobranchus ocellatus.</title>
        <authorList>
            <person name="Maeda T."/>
            <person name="Takahashi S."/>
            <person name="Yoshida T."/>
            <person name="Shimamura S."/>
            <person name="Takaki Y."/>
            <person name="Nagai Y."/>
            <person name="Toyoda A."/>
            <person name="Suzuki Y."/>
            <person name="Arimoto A."/>
            <person name="Ishii H."/>
            <person name="Satoh N."/>
            <person name="Nishiyama T."/>
            <person name="Hasebe M."/>
            <person name="Maruyama T."/>
            <person name="Minagawa J."/>
            <person name="Obokata J."/>
            <person name="Shigenobu S."/>
        </authorList>
    </citation>
    <scope>NUCLEOTIDE SEQUENCE [LARGE SCALE GENOMIC DNA]</scope>
</reference>
<dbReference type="EMBL" id="BMAT01001832">
    <property type="protein sequence ID" value="GFR93177.1"/>
    <property type="molecule type" value="Genomic_DNA"/>
</dbReference>
<keyword evidence="2" id="KW-1185">Reference proteome</keyword>
<dbReference type="Proteomes" id="UP000762676">
    <property type="component" value="Unassembled WGS sequence"/>
</dbReference>